<dbReference type="OrthoDB" id="5861884at2759"/>
<dbReference type="GO" id="GO:0005975">
    <property type="term" value="P:carbohydrate metabolic process"/>
    <property type="evidence" value="ECO:0007669"/>
    <property type="project" value="InterPro"/>
</dbReference>
<organism evidence="6 7">
    <name type="scientific">Ancylostoma ceylanicum</name>
    <dbReference type="NCBI Taxonomy" id="53326"/>
    <lineage>
        <taxon>Eukaryota</taxon>
        <taxon>Metazoa</taxon>
        <taxon>Ecdysozoa</taxon>
        <taxon>Nematoda</taxon>
        <taxon>Chromadorea</taxon>
        <taxon>Rhabditida</taxon>
        <taxon>Rhabditina</taxon>
        <taxon>Rhabditomorpha</taxon>
        <taxon>Strongyloidea</taxon>
        <taxon>Ancylostomatidae</taxon>
        <taxon>Ancylostomatinae</taxon>
        <taxon>Ancylostoma</taxon>
    </lineage>
</organism>
<sequence length="239" mass="27194">MLGERYAYGSRGELARLLKKHLKERAEQTLPGASTSWLEVVELGKKNASKNSVCRVILFRMMFIFNESTALFPSIYLGSNATSEERFGYVQAVLNEARRISKKFTPPLPIYAYTKIEYDPLKKIKDFYNDYDLCSTIKQPADLGIDGIIIWSSSRNITLRCPHIKESIEGRIGLKIKTTVAQHENCRKQRCHGQGKCVLPRNSTCSDSDDFIINTEEYKCECDKGFTGTYCDSRNTTSQ</sequence>
<dbReference type="InterPro" id="IPR000742">
    <property type="entry name" value="EGF"/>
</dbReference>
<dbReference type="PROSITE" id="PS50026">
    <property type="entry name" value="EGF_3"/>
    <property type="match status" value="1"/>
</dbReference>
<gene>
    <name evidence="6" type="primary">Acey_s0637.g961</name>
    <name evidence="6" type="ORF">Y032_0637g961</name>
</gene>
<dbReference type="PROSITE" id="PS00022">
    <property type="entry name" value="EGF_1"/>
    <property type="match status" value="1"/>
</dbReference>
<dbReference type="Proteomes" id="UP000024635">
    <property type="component" value="Unassembled WGS sequence"/>
</dbReference>
<dbReference type="SUPFAM" id="SSF51445">
    <property type="entry name" value="(Trans)glycosidases"/>
    <property type="match status" value="1"/>
</dbReference>
<dbReference type="PANTHER" id="PTHR11769:SF35">
    <property type="entry name" value="HYALURONIDASE"/>
    <property type="match status" value="1"/>
</dbReference>
<evidence type="ECO:0000256" key="3">
    <source>
        <dbReference type="PROSITE-ProRule" id="PRU00076"/>
    </source>
</evidence>
<dbReference type="PROSITE" id="PS01186">
    <property type="entry name" value="EGF_2"/>
    <property type="match status" value="1"/>
</dbReference>
<dbReference type="GO" id="GO:0030214">
    <property type="term" value="P:hyaluronan catabolic process"/>
    <property type="evidence" value="ECO:0007669"/>
    <property type="project" value="TreeGrafter"/>
</dbReference>
<evidence type="ECO:0000313" key="7">
    <source>
        <dbReference type="Proteomes" id="UP000024635"/>
    </source>
</evidence>
<evidence type="ECO:0000256" key="4">
    <source>
        <dbReference type="RuleBase" id="RU610713"/>
    </source>
</evidence>
<dbReference type="InterPro" id="IPR017853">
    <property type="entry name" value="GH"/>
</dbReference>
<comment type="caution">
    <text evidence="3">Lacks conserved residue(s) required for the propagation of feature annotation.</text>
</comment>
<dbReference type="EMBL" id="JARK01000237">
    <property type="protein sequence ID" value="EYC39903.1"/>
    <property type="molecule type" value="Genomic_DNA"/>
</dbReference>
<dbReference type="Gene3D" id="3.20.20.70">
    <property type="entry name" value="Aldolase class I"/>
    <property type="match status" value="1"/>
</dbReference>
<dbReference type="InterPro" id="IPR018155">
    <property type="entry name" value="Hyaluronidase"/>
</dbReference>
<feature type="domain" description="EGF-like" evidence="5">
    <location>
        <begin position="187"/>
        <end position="232"/>
    </location>
</feature>
<feature type="disulfide bond" evidence="3">
    <location>
        <begin position="222"/>
        <end position="231"/>
    </location>
</feature>
<dbReference type="AlphaFoldDB" id="A0A016WLJ6"/>
<dbReference type="PANTHER" id="PTHR11769">
    <property type="entry name" value="HYALURONIDASE"/>
    <property type="match status" value="1"/>
</dbReference>
<proteinExistence type="inferred from homology"/>
<keyword evidence="2 3" id="KW-1015">Disulfide bond</keyword>
<evidence type="ECO:0000259" key="5">
    <source>
        <dbReference type="PROSITE" id="PS50026"/>
    </source>
</evidence>
<reference evidence="7" key="1">
    <citation type="journal article" date="2015" name="Nat. Genet.">
        <title>The genome and transcriptome of the zoonotic hookworm Ancylostoma ceylanicum identify infection-specific gene families.</title>
        <authorList>
            <person name="Schwarz E.M."/>
            <person name="Hu Y."/>
            <person name="Antoshechkin I."/>
            <person name="Miller M.M."/>
            <person name="Sternberg P.W."/>
            <person name="Aroian R.V."/>
        </authorList>
    </citation>
    <scope>NUCLEOTIDE SEQUENCE</scope>
    <source>
        <strain evidence="7">HY135</strain>
    </source>
</reference>
<evidence type="ECO:0000256" key="2">
    <source>
        <dbReference type="ARBA" id="ARBA00023157"/>
    </source>
</evidence>
<dbReference type="InterPro" id="IPR013785">
    <property type="entry name" value="Aldolase_TIM"/>
</dbReference>
<keyword evidence="7" id="KW-1185">Reference proteome</keyword>
<dbReference type="STRING" id="53326.A0A016WLJ6"/>
<protein>
    <recommendedName>
        <fullName evidence="4">Hyaluronidase</fullName>
        <ecNumber evidence="4">3.2.1.35</ecNumber>
    </recommendedName>
</protein>
<keyword evidence="3" id="KW-0245">EGF-like domain</keyword>
<evidence type="ECO:0000256" key="1">
    <source>
        <dbReference type="ARBA" id="ARBA00008871"/>
    </source>
</evidence>
<name>A0A016WLJ6_9BILA</name>
<evidence type="ECO:0000313" key="6">
    <source>
        <dbReference type="EMBL" id="EYC39903.1"/>
    </source>
</evidence>
<keyword evidence="4" id="KW-0326">Glycosidase</keyword>
<dbReference type="Pfam" id="PF01630">
    <property type="entry name" value="Glyco_hydro_56"/>
    <property type="match status" value="1"/>
</dbReference>
<accession>A0A016WLJ6</accession>
<dbReference type="EC" id="3.2.1.35" evidence="4"/>
<comment type="caution">
    <text evidence="6">The sequence shown here is derived from an EMBL/GenBank/DDBJ whole genome shotgun (WGS) entry which is preliminary data.</text>
</comment>
<keyword evidence="4" id="KW-0378">Hydrolase</keyword>
<dbReference type="GO" id="GO:0004415">
    <property type="term" value="F:hyalurononglucosaminidase activity"/>
    <property type="evidence" value="ECO:0007669"/>
    <property type="project" value="UniProtKB-UniRule"/>
</dbReference>
<comment type="catalytic activity">
    <reaction evidence="4">
        <text>Random hydrolysis of (1-&gt;4)-linkages between N-acetyl-beta-D-glucosamine and D-glucuronate residues in hyaluronate.</text>
        <dbReference type="EC" id="3.2.1.35"/>
    </reaction>
</comment>
<comment type="similarity">
    <text evidence="1 4">Belongs to the glycosyl hydrolase 56 family.</text>
</comment>